<evidence type="ECO:0000259" key="9">
    <source>
        <dbReference type="Pfam" id="PF12950"/>
    </source>
</evidence>
<keyword evidence="4" id="KW-0949">S-adenosyl-L-methionine</keyword>
<dbReference type="InterPro" id="IPR025931">
    <property type="entry name" value="TaqI_C"/>
</dbReference>
<evidence type="ECO:0000256" key="3">
    <source>
        <dbReference type="ARBA" id="ARBA00022679"/>
    </source>
</evidence>
<sequence>MNPQQARIYIANLFSCAFNRGKFLEFTRNLLNDNFDENKAAVWPKKYIKDAFKPFVNHYERLGTYTAPDDEKLDVLIVHLTNDAQLERARTATRNFIADHLQQRDDKDAALVAIVAPDATQWRFSYVKMEYSAIETAAGTVGIKTQLTPARRSSYLVGANESCHTAQSRFIGLLQEVRRSPTLTEIEEAFSVESVTKEFFKQYVQLFNQCEAALTELVANDAALAAEFTRAQINPVEFIKKLLGQLVFLYFLQKKGWLGVAKDGNWGSGARDFLRQLTNGAHGQYTNLFNDVLEPLLYDTLATDRGHAAWCAQFNCRLPFLNGGLFEPLGNYHWREVDVLLPNELFTNSERNAAGDVGTGIFDVFDRYNFTVNEAEPLEKDVAIDPEMLGKVFENLIEDNRRKGLGAYYTPREIVHYMCQESLINYLETQLNTPELTAVPRADLETLVRAGEQLVNYESVKTQYAGREMPAAIQHHAKLIDEALAAMTVCDSAVGSGAFPVGMMMEIVRARSALTPYFNTALPRSAYLFKRHAIQHCLYGVDIDPGAVEIAKLRLWLSLVVDEEEVEQIKPLPNLDYKIVVGNSLLGVSKDLFNEALFRQLETLKPRYFNESDRDKKAQYRQEIEAIIQQLINGKAAFDFEIYFSEVFHYKKGFDVVIGNPPYGAKFSPELRSWLLKNYKHQSNPPESYMLFVEKGYELLRQQGVIIYIVPNTWLPSLTFQKFRRFLISHFQWLGLLIIQIKVFVAVVDTIVFAFKKSIPQEGTEFPVFFFEPVGIRFAHNLSWANIPKDGNAINVVFPPAHQKLFQKIKSNSLVLKSVADVYNGVKPFEKGKGKPPQTAETMRDKPFVVNGKKPNGVHWMPLLRGRLIQRYVTLWNNDYWIKYGEWLAAPRDTAIFDAPIKIFVRQTGDSIIATLGKSGCIARDNLHVVLPRNSTNLQFILGILNSKVTDFMYSFINPEKGEALAQVKKNHVEELPLPKFAFDNAQKINPVIELVDQILAAKSENPKEDTSALEREIDQLVYALYELMPDEIATVEGAGES</sequence>
<evidence type="ECO:0000256" key="1">
    <source>
        <dbReference type="ARBA" id="ARBA00011900"/>
    </source>
</evidence>
<dbReference type="PRINTS" id="PR00507">
    <property type="entry name" value="N12N6MTFRASE"/>
</dbReference>
<keyword evidence="11" id="KW-1185">Reference proteome</keyword>
<dbReference type="PANTHER" id="PTHR33841">
    <property type="entry name" value="DNA METHYLTRANSFERASE YEEA-RELATED"/>
    <property type="match status" value="1"/>
</dbReference>
<dbReference type="InterPro" id="IPR029063">
    <property type="entry name" value="SAM-dependent_MTases_sf"/>
</dbReference>
<dbReference type="EMBL" id="JABVCQ010000007">
    <property type="protein sequence ID" value="MBB1125574.1"/>
    <property type="molecule type" value="Genomic_DNA"/>
</dbReference>
<dbReference type="PANTHER" id="PTHR33841:SF1">
    <property type="entry name" value="DNA METHYLTRANSFERASE A"/>
    <property type="match status" value="1"/>
</dbReference>
<dbReference type="Proteomes" id="UP000548632">
    <property type="component" value="Unassembled WGS sequence"/>
</dbReference>
<dbReference type="InterPro" id="IPR050953">
    <property type="entry name" value="N4_N6_ade-DNA_methylase"/>
</dbReference>
<evidence type="ECO:0000256" key="4">
    <source>
        <dbReference type="ARBA" id="ARBA00022691"/>
    </source>
</evidence>
<name>A0A839H9T0_9GAMM</name>
<evidence type="ECO:0000259" key="8">
    <source>
        <dbReference type="Pfam" id="PF07669"/>
    </source>
</evidence>
<dbReference type="GO" id="GO:0009007">
    <property type="term" value="F:site-specific DNA-methyltransferase (adenine-specific) activity"/>
    <property type="evidence" value="ECO:0007669"/>
    <property type="project" value="UniProtKB-EC"/>
</dbReference>
<reference evidence="10 11" key="1">
    <citation type="journal article" date="2020" name="Arch. Microbiol.">
        <title>The genome sequence of the giant phototrophic gammaproteobacterium Thiospirillum jenense gives insight into its physiological properties and phylogenetic relationships.</title>
        <authorList>
            <person name="Imhoff J.F."/>
            <person name="Meyer T.E."/>
            <person name="Kyndt J.A."/>
        </authorList>
    </citation>
    <scope>NUCLEOTIDE SEQUENCE [LARGE SCALE GENOMIC DNA]</scope>
    <source>
        <strain evidence="10 11">DSM 216</strain>
    </source>
</reference>
<dbReference type="InterPro" id="IPR023135">
    <property type="entry name" value="N6_DNA_MeTrfase_TaqI_C"/>
</dbReference>
<evidence type="ECO:0000313" key="10">
    <source>
        <dbReference type="EMBL" id="MBB1125574.1"/>
    </source>
</evidence>
<keyword evidence="5" id="KW-0680">Restriction system</keyword>
<dbReference type="Pfam" id="PF12950">
    <property type="entry name" value="TaqI_C"/>
    <property type="match status" value="1"/>
</dbReference>
<dbReference type="PROSITE" id="PS00092">
    <property type="entry name" value="N6_MTASE"/>
    <property type="match status" value="1"/>
</dbReference>
<dbReference type="GO" id="GO:0009307">
    <property type="term" value="P:DNA restriction-modification system"/>
    <property type="evidence" value="ECO:0007669"/>
    <property type="project" value="UniProtKB-KW"/>
</dbReference>
<dbReference type="InterPro" id="IPR011639">
    <property type="entry name" value="MethylTrfase_TaqI-like_dom"/>
</dbReference>
<protein>
    <recommendedName>
        <fullName evidence="1">site-specific DNA-methyltransferase (adenine-specific)</fullName>
        <ecNumber evidence="1">2.1.1.72</ecNumber>
    </recommendedName>
</protein>
<gene>
    <name evidence="10" type="ORF">HUK38_04920</name>
</gene>
<dbReference type="SUPFAM" id="SSF53335">
    <property type="entry name" value="S-adenosyl-L-methionine-dependent methyltransferases"/>
    <property type="match status" value="1"/>
</dbReference>
<proteinExistence type="predicted"/>
<dbReference type="InterPro" id="IPR002052">
    <property type="entry name" value="DNA_methylase_N6_adenine_CS"/>
</dbReference>
<evidence type="ECO:0000256" key="2">
    <source>
        <dbReference type="ARBA" id="ARBA00022603"/>
    </source>
</evidence>
<dbReference type="Pfam" id="PF07669">
    <property type="entry name" value="Eco57I"/>
    <property type="match status" value="1"/>
</dbReference>
<keyword evidence="6" id="KW-0238">DNA-binding</keyword>
<organism evidence="10 11">
    <name type="scientific">Thiospirillum jenense</name>
    <dbReference type="NCBI Taxonomy" id="1653858"/>
    <lineage>
        <taxon>Bacteria</taxon>
        <taxon>Pseudomonadati</taxon>
        <taxon>Pseudomonadota</taxon>
        <taxon>Gammaproteobacteria</taxon>
        <taxon>Chromatiales</taxon>
        <taxon>Chromatiaceae</taxon>
        <taxon>Thiospirillum</taxon>
    </lineage>
</organism>
<dbReference type="AlphaFoldDB" id="A0A839H9T0"/>
<feature type="domain" description="Type II methyltransferase M.TaqI-like" evidence="8">
    <location>
        <begin position="536"/>
        <end position="734"/>
    </location>
</feature>
<feature type="domain" description="TaqI-like C-terminal specificity" evidence="9">
    <location>
        <begin position="862"/>
        <end position="978"/>
    </location>
</feature>
<dbReference type="EC" id="2.1.1.72" evidence="1"/>
<dbReference type="GO" id="GO:0032259">
    <property type="term" value="P:methylation"/>
    <property type="evidence" value="ECO:0007669"/>
    <property type="project" value="UniProtKB-KW"/>
</dbReference>
<accession>A0A839H9T0</accession>
<keyword evidence="3" id="KW-0808">Transferase</keyword>
<comment type="caution">
    <text evidence="10">The sequence shown here is derived from an EMBL/GenBank/DDBJ whole genome shotgun (WGS) entry which is preliminary data.</text>
</comment>
<evidence type="ECO:0000256" key="7">
    <source>
        <dbReference type="ARBA" id="ARBA00047942"/>
    </source>
</evidence>
<comment type="catalytic activity">
    <reaction evidence="7">
        <text>a 2'-deoxyadenosine in DNA + S-adenosyl-L-methionine = an N(6)-methyl-2'-deoxyadenosine in DNA + S-adenosyl-L-homocysteine + H(+)</text>
        <dbReference type="Rhea" id="RHEA:15197"/>
        <dbReference type="Rhea" id="RHEA-COMP:12418"/>
        <dbReference type="Rhea" id="RHEA-COMP:12419"/>
        <dbReference type="ChEBI" id="CHEBI:15378"/>
        <dbReference type="ChEBI" id="CHEBI:57856"/>
        <dbReference type="ChEBI" id="CHEBI:59789"/>
        <dbReference type="ChEBI" id="CHEBI:90615"/>
        <dbReference type="ChEBI" id="CHEBI:90616"/>
        <dbReference type="EC" id="2.1.1.72"/>
    </reaction>
</comment>
<evidence type="ECO:0000313" key="11">
    <source>
        <dbReference type="Proteomes" id="UP000548632"/>
    </source>
</evidence>
<dbReference type="GO" id="GO:0003677">
    <property type="term" value="F:DNA binding"/>
    <property type="evidence" value="ECO:0007669"/>
    <property type="project" value="UniProtKB-KW"/>
</dbReference>
<dbReference type="Gene3D" id="3.90.220.10">
    <property type="entry name" value="Adenine-n6-DNA-methyltransferase Taqi, Chain A, domain 2"/>
    <property type="match status" value="1"/>
</dbReference>
<keyword evidence="2 10" id="KW-0489">Methyltransferase</keyword>
<dbReference type="RefSeq" id="WP_182583054.1">
    <property type="nucleotide sequence ID" value="NZ_JABVCQ010000007.1"/>
</dbReference>
<evidence type="ECO:0000256" key="5">
    <source>
        <dbReference type="ARBA" id="ARBA00022747"/>
    </source>
</evidence>
<dbReference type="Gene3D" id="3.40.50.150">
    <property type="entry name" value="Vaccinia Virus protein VP39"/>
    <property type="match status" value="1"/>
</dbReference>
<evidence type="ECO:0000256" key="6">
    <source>
        <dbReference type="ARBA" id="ARBA00023125"/>
    </source>
</evidence>